<dbReference type="InterPro" id="IPR005746">
    <property type="entry name" value="Thioredoxin"/>
</dbReference>
<dbReference type="PANTHER" id="PTHR45663">
    <property type="entry name" value="GEO12009P1"/>
    <property type="match status" value="1"/>
</dbReference>
<gene>
    <name evidence="8" type="primary">trxA</name>
    <name evidence="8" type="ORF">P3G67_11530</name>
</gene>
<dbReference type="Pfam" id="PF00085">
    <property type="entry name" value="Thioredoxin"/>
    <property type="match status" value="1"/>
</dbReference>
<dbReference type="Gene3D" id="2.30.30.380">
    <property type="entry name" value="Zn-finger domain of Sec23/24"/>
    <property type="match status" value="1"/>
</dbReference>
<dbReference type="RefSeq" id="WP_276093354.1">
    <property type="nucleotide sequence ID" value="NZ_JARJBC010000005.1"/>
</dbReference>
<keyword evidence="3" id="KW-0249">Electron transport</keyword>
<keyword evidence="4" id="KW-1015">Disulfide bond</keyword>
<name>A0ABT5ZJ45_9ACTN</name>
<sequence length="153" mass="16710">MSGTAHPRTQTVRCGNCGRTNRIPAAADGTPKCGNCHQALPWIVDATSQDFAEVAEQSTLPVLVDLWATWCGPCRMVSPALERVARDMAGRIKLVKVDIDKSPQLQQRFGVQAVPTLLILDQGREISRQTGAAPPNVLRDWVEQTLSRRAQPA</sequence>
<evidence type="ECO:0000313" key="9">
    <source>
        <dbReference type="Proteomes" id="UP001216579"/>
    </source>
</evidence>
<dbReference type="PROSITE" id="PS51352">
    <property type="entry name" value="THIOREDOXIN_2"/>
    <property type="match status" value="1"/>
</dbReference>
<evidence type="ECO:0000256" key="1">
    <source>
        <dbReference type="ARBA" id="ARBA00008987"/>
    </source>
</evidence>
<dbReference type="InterPro" id="IPR017937">
    <property type="entry name" value="Thioredoxin_CS"/>
</dbReference>
<evidence type="ECO:0000256" key="3">
    <source>
        <dbReference type="ARBA" id="ARBA00022982"/>
    </source>
</evidence>
<protein>
    <recommendedName>
        <fullName evidence="6">Thioredoxin</fullName>
    </recommendedName>
</protein>
<accession>A0ABT5ZJ45</accession>
<dbReference type="PROSITE" id="PS00194">
    <property type="entry name" value="THIOREDOXIN_1"/>
    <property type="match status" value="1"/>
</dbReference>
<feature type="domain" description="Thioredoxin" evidence="7">
    <location>
        <begin position="12"/>
        <end position="147"/>
    </location>
</feature>
<keyword evidence="9" id="KW-1185">Reference proteome</keyword>
<evidence type="ECO:0000256" key="2">
    <source>
        <dbReference type="ARBA" id="ARBA00022448"/>
    </source>
</evidence>
<evidence type="ECO:0000259" key="7">
    <source>
        <dbReference type="PROSITE" id="PS51352"/>
    </source>
</evidence>
<dbReference type="CDD" id="cd02947">
    <property type="entry name" value="TRX_family"/>
    <property type="match status" value="1"/>
</dbReference>
<evidence type="ECO:0000256" key="6">
    <source>
        <dbReference type="NCBIfam" id="TIGR01068"/>
    </source>
</evidence>
<comment type="caution">
    <text evidence="8">The sequence shown here is derived from an EMBL/GenBank/DDBJ whole genome shotgun (WGS) entry which is preliminary data.</text>
</comment>
<dbReference type="InterPro" id="IPR036249">
    <property type="entry name" value="Thioredoxin-like_sf"/>
</dbReference>
<reference evidence="8 9" key="1">
    <citation type="submission" date="2023-03" db="EMBL/GenBank/DDBJ databases">
        <title>Draft genome sequence of Streptomyces sp. RB6PN23 isolated from peat swamp forest in Thailand.</title>
        <authorList>
            <person name="Klaysubun C."/>
            <person name="Duangmal K."/>
        </authorList>
    </citation>
    <scope>NUCLEOTIDE SEQUENCE [LARGE SCALE GENOMIC DNA]</scope>
    <source>
        <strain evidence="8 9">RB6PN23</strain>
    </source>
</reference>
<dbReference type="Proteomes" id="UP001216579">
    <property type="component" value="Unassembled WGS sequence"/>
</dbReference>
<evidence type="ECO:0000256" key="5">
    <source>
        <dbReference type="ARBA" id="ARBA00023284"/>
    </source>
</evidence>
<dbReference type="PRINTS" id="PR00421">
    <property type="entry name" value="THIOREDOXIN"/>
</dbReference>
<keyword evidence="2" id="KW-0813">Transport</keyword>
<dbReference type="EMBL" id="JARJBC010000005">
    <property type="protein sequence ID" value="MDF3289857.1"/>
    <property type="molecule type" value="Genomic_DNA"/>
</dbReference>
<dbReference type="NCBIfam" id="TIGR01068">
    <property type="entry name" value="thioredoxin"/>
    <property type="match status" value="1"/>
</dbReference>
<dbReference type="SUPFAM" id="SSF52833">
    <property type="entry name" value="Thioredoxin-like"/>
    <property type="match status" value="1"/>
</dbReference>
<dbReference type="Gene3D" id="3.40.30.10">
    <property type="entry name" value="Glutaredoxin"/>
    <property type="match status" value="1"/>
</dbReference>
<dbReference type="InterPro" id="IPR013766">
    <property type="entry name" value="Thioredoxin_domain"/>
</dbReference>
<dbReference type="PANTHER" id="PTHR45663:SF11">
    <property type="entry name" value="GEO12009P1"/>
    <property type="match status" value="1"/>
</dbReference>
<organism evidence="8 9">
    <name type="scientific">Streptomyces silvisoli</name>
    <dbReference type="NCBI Taxonomy" id="3034235"/>
    <lineage>
        <taxon>Bacteria</taxon>
        <taxon>Bacillati</taxon>
        <taxon>Actinomycetota</taxon>
        <taxon>Actinomycetes</taxon>
        <taxon>Kitasatosporales</taxon>
        <taxon>Streptomycetaceae</taxon>
        <taxon>Streptomyces</taxon>
    </lineage>
</organism>
<keyword evidence="5" id="KW-0676">Redox-active center</keyword>
<evidence type="ECO:0000256" key="4">
    <source>
        <dbReference type="ARBA" id="ARBA00023157"/>
    </source>
</evidence>
<comment type="similarity">
    <text evidence="1">Belongs to the thioredoxin family.</text>
</comment>
<evidence type="ECO:0000313" key="8">
    <source>
        <dbReference type="EMBL" id="MDF3289857.1"/>
    </source>
</evidence>
<proteinExistence type="inferred from homology"/>